<dbReference type="Proteomes" id="UP000193944">
    <property type="component" value="Unassembled WGS sequence"/>
</dbReference>
<feature type="compositionally biased region" description="Basic and acidic residues" evidence="1">
    <location>
        <begin position="13"/>
        <end position="31"/>
    </location>
</feature>
<dbReference type="PROSITE" id="PS50280">
    <property type="entry name" value="SET"/>
    <property type="match status" value="1"/>
</dbReference>
<organism evidence="4 5">
    <name type="scientific">Anaeromyces robustus</name>
    <dbReference type="NCBI Taxonomy" id="1754192"/>
    <lineage>
        <taxon>Eukaryota</taxon>
        <taxon>Fungi</taxon>
        <taxon>Fungi incertae sedis</taxon>
        <taxon>Chytridiomycota</taxon>
        <taxon>Chytridiomycota incertae sedis</taxon>
        <taxon>Neocallimastigomycetes</taxon>
        <taxon>Neocallimastigales</taxon>
        <taxon>Neocallimastigaceae</taxon>
        <taxon>Anaeromyces</taxon>
    </lineage>
</organism>
<dbReference type="EMBL" id="MCFG01000105">
    <property type="protein sequence ID" value="ORX82020.1"/>
    <property type="molecule type" value="Genomic_DNA"/>
</dbReference>
<dbReference type="SMART" id="SM00317">
    <property type="entry name" value="SET"/>
    <property type="match status" value="1"/>
</dbReference>
<protein>
    <submittedName>
        <fullName evidence="4">SET domain-containing protein</fullName>
    </submittedName>
</protein>
<evidence type="ECO:0000313" key="5">
    <source>
        <dbReference type="Proteomes" id="UP000193944"/>
    </source>
</evidence>
<gene>
    <name evidence="4" type="ORF">BCR32DRAFT_327051</name>
</gene>
<dbReference type="SUPFAM" id="SSF82199">
    <property type="entry name" value="SET domain"/>
    <property type="match status" value="1"/>
</dbReference>
<comment type="caution">
    <text evidence="4">The sequence shown here is derived from an EMBL/GenBank/DDBJ whole genome shotgun (WGS) entry which is preliminary data.</text>
</comment>
<evidence type="ECO:0000256" key="1">
    <source>
        <dbReference type="SAM" id="MobiDB-lite"/>
    </source>
</evidence>
<keyword evidence="2" id="KW-0812">Transmembrane</keyword>
<dbReference type="Pfam" id="PF00856">
    <property type="entry name" value="SET"/>
    <property type="match status" value="1"/>
</dbReference>
<proteinExistence type="predicted"/>
<evidence type="ECO:0000259" key="3">
    <source>
        <dbReference type="PROSITE" id="PS50280"/>
    </source>
</evidence>
<accession>A0A1Y1X8D5</accession>
<keyword evidence="2" id="KW-0472">Membrane</keyword>
<reference evidence="4 5" key="1">
    <citation type="submission" date="2016-08" db="EMBL/GenBank/DDBJ databases">
        <title>A Parts List for Fungal Cellulosomes Revealed by Comparative Genomics.</title>
        <authorList>
            <consortium name="DOE Joint Genome Institute"/>
            <person name="Haitjema C.H."/>
            <person name="Gilmore S.P."/>
            <person name="Henske J.K."/>
            <person name="Solomon K.V."/>
            <person name="De Groot R."/>
            <person name="Kuo A."/>
            <person name="Mondo S.J."/>
            <person name="Salamov A.A."/>
            <person name="Labutti K."/>
            <person name="Zhao Z."/>
            <person name="Chiniquy J."/>
            <person name="Barry K."/>
            <person name="Brewer H.M."/>
            <person name="Purvine S.O."/>
            <person name="Wright A.T."/>
            <person name="Boxma B."/>
            <person name="Van Alen T."/>
            <person name="Hackstein J.H."/>
            <person name="Baker S.E."/>
            <person name="Grigoriev I.V."/>
            <person name="O'Malley M.A."/>
        </authorList>
    </citation>
    <scope>NUCLEOTIDE SEQUENCE [LARGE SCALE GENOMIC DNA]</scope>
    <source>
        <strain evidence="4 5">S4</strain>
    </source>
</reference>
<feature type="domain" description="SET" evidence="3">
    <location>
        <begin position="174"/>
        <end position="295"/>
    </location>
</feature>
<dbReference type="InterPro" id="IPR046341">
    <property type="entry name" value="SET_dom_sf"/>
</dbReference>
<feature type="region of interest" description="Disordered" evidence="1">
    <location>
        <begin position="1"/>
        <end position="31"/>
    </location>
</feature>
<name>A0A1Y1X8D5_9FUNG</name>
<dbReference type="InterPro" id="IPR001214">
    <property type="entry name" value="SET_dom"/>
</dbReference>
<evidence type="ECO:0000313" key="4">
    <source>
        <dbReference type="EMBL" id="ORX82020.1"/>
    </source>
</evidence>
<feature type="transmembrane region" description="Helical" evidence="2">
    <location>
        <begin position="51"/>
        <end position="72"/>
    </location>
</feature>
<reference evidence="4 5" key="2">
    <citation type="submission" date="2016-08" db="EMBL/GenBank/DDBJ databases">
        <title>Pervasive Adenine N6-methylation of Active Genes in Fungi.</title>
        <authorList>
            <consortium name="DOE Joint Genome Institute"/>
            <person name="Mondo S.J."/>
            <person name="Dannebaum R.O."/>
            <person name="Kuo R.C."/>
            <person name="Labutti K."/>
            <person name="Haridas S."/>
            <person name="Kuo A."/>
            <person name="Salamov A."/>
            <person name="Ahrendt S.R."/>
            <person name="Lipzen A."/>
            <person name="Sullivan W."/>
            <person name="Andreopoulos W.B."/>
            <person name="Clum A."/>
            <person name="Lindquist E."/>
            <person name="Daum C."/>
            <person name="Ramamoorthy G.K."/>
            <person name="Gryganskyi A."/>
            <person name="Culley D."/>
            <person name="Magnuson J.K."/>
            <person name="James T.Y."/>
            <person name="O'Malley M.A."/>
            <person name="Stajich J.E."/>
            <person name="Spatafora J.W."/>
            <person name="Visel A."/>
            <person name="Grigoriev I.V."/>
        </authorList>
    </citation>
    <scope>NUCLEOTIDE SEQUENCE [LARGE SCALE GENOMIC DNA]</scope>
    <source>
        <strain evidence="4 5">S4</strain>
    </source>
</reference>
<evidence type="ECO:0000256" key="2">
    <source>
        <dbReference type="SAM" id="Phobius"/>
    </source>
</evidence>
<keyword evidence="5" id="KW-1185">Reference proteome</keyword>
<dbReference type="OrthoDB" id="6141102at2759"/>
<dbReference type="AlphaFoldDB" id="A0A1Y1X8D5"/>
<sequence length="316" mass="37250">MTESTLKNRRKEKKDSSEKVEEKVNEKKVNEKKISQNIKEKKVEKENGKGCFCPGLIVKAVIVGIMGVVAWYQCTQIKKATTLLEDLQNDRKAMCVDFEHKIKEEKQHFSQADLLPYFAVTFEPRLSYENQWLKDFLATKNITEEDRYKNEEAEMKRRESLYGPYIENGFEHDDRFYIKLSSPEVGYGLFAKTDIPAGSVIGVYGGRLTRVYQNGITDTDYAWSYQNYEDPETGETFEICIDGRIFGTWLRFVNHKHDSEANLYGMYVPYKNNWYLMYHARNFIPKDEELFTSYGDFYWEARKDSHHFEAEPENNY</sequence>
<dbReference type="STRING" id="1754192.A0A1Y1X8D5"/>
<dbReference type="Gene3D" id="2.170.270.10">
    <property type="entry name" value="SET domain"/>
    <property type="match status" value="1"/>
</dbReference>
<keyword evidence="2" id="KW-1133">Transmembrane helix</keyword>